<feature type="transmembrane region" description="Helical" evidence="1">
    <location>
        <begin position="22"/>
        <end position="43"/>
    </location>
</feature>
<name>A0A951Q468_9NOST</name>
<evidence type="ECO:0000313" key="3">
    <source>
        <dbReference type="Proteomes" id="UP000715781"/>
    </source>
</evidence>
<dbReference type="EMBL" id="JAHHHN010000037">
    <property type="protein sequence ID" value="MBW4565435.1"/>
    <property type="molecule type" value="Genomic_DNA"/>
</dbReference>
<evidence type="ECO:0000256" key="1">
    <source>
        <dbReference type="SAM" id="Phobius"/>
    </source>
</evidence>
<proteinExistence type="predicted"/>
<protein>
    <submittedName>
        <fullName evidence="2">Uncharacterized protein</fullName>
    </submittedName>
</protein>
<reference evidence="2" key="1">
    <citation type="submission" date="2021-05" db="EMBL/GenBank/DDBJ databases">
        <authorList>
            <person name="Pietrasiak N."/>
            <person name="Ward R."/>
            <person name="Stajich J.E."/>
            <person name="Kurbessoian T."/>
        </authorList>
    </citation>
    <scope>NUCLEOTIDE SEQUENCE</scope>
    <source>
        <strain evidence="2">JT2-VF2</strain>
    </source>
</reference>
<evidence type="ECO:0000313" key="2">
    <source>
        <dbReference type="EMBL" id="MBW4565435.1"/>
    </source>
</evidence>
<reference evidence="2" key="2">
    <citation type="journal article" date="2022" name="Microbiol. Resour. Announc.">
        <title>Metagenome Sequencing to Explore Phylogenomics of Terrestrial Cyanobacteria.</title>
        <authorList>
            <person name="Ward R.D."/>
            <person name="Stajich J.E."/>
            <person name="Johansen J.R."/>
            <person name="Huntemann M."/>
            <person name="Clum A."/>
            <person name="Foster B."/>
            <person name="Foster B."/>
            <person name="Roux S."/>
            <person name="Palaniappan K."/>
            <person name="Varghese N."/>
            <person name="Mukherjee S."/>
            <person name="Reddy T.B.K."/>
            <person name="Daum C."/>
            <person name="Copeland A."/>
            <person name="Chen I.A."/>
            <person name="Ivanova N.N."/>
            <person name="Kyrpides N.C."/>
            <person name="Shapiro N."/>
            <person name="Eloe-Fadrosh E.A."/>
            <person name="Pietrasiak N."/>
        </authorList>
    </citation>
    <scope>NUCLEOTIDE SEQUENCE</scope>
    <source>
        <strain evidence="2">JT2-VF2</strain>
    </source>
</reference>
<dbReference type="AlphaFoldDB" id="A0A951Q468"/>
<dbReference type="Proteomes" id="UP000715781">
    <property type="component" value="Unassembled WGS sequence"/>
</dbReference>
<keyword evidence="1" id="KW-0472">Membrane</keyword>
<gene>
    <name evidence="2" type="ORF">KME32_30990</name>
</gene>
<sequence>MNIHLLAQRSPKISRVFSTRTLFYVLPNLVTLVALLGGARLLIISRLVQHKLKPQVC</sequence>
<organism evidence="2 3">
    <name type="scientific">Mojavia pulchra JT2-VF2</name>
    <dbReference type="NCBI Taxonomy" id="287848"/>
    <lineage>
        <taxon>Bacteria</taxon>
        <taxon>Bacillati</taxon>
        <taxon>Cyanobacteriota</taxon>
        <taxon>Cyanophyceae</taxon>
        <taxon>Nostocales</taxon>
        <taxon>Nostocaceae</taxon>
    </lineage>
</organism>
<keyword evidence="1" id="KW-1133">Transmembrane helix</keyword>
<comment type="caution">
    <text evidence="2">The sequence shown here is derived from an EMBL/GenBank/DDBJ whole genome shotgun (WGS) entry which is preliminary data.</text>
</comment>
<accession>A0A951Q468</accession>
<keyword evidence="1" id="KW-0812">Transmembrane</keyword>